<dbReference type="Proteomes" id="UP000324222">
    <property type="component" value="Unassembled WGS sequence"/>
</dbReference>
<dbReference type="EMBL" id="VSRR010014891">
    <property type="protein sequence ID" value="MPC57564.1"/>
    <property type="molecule type" value="Genomic_DNA"/>
</dbReference>
<evidence type="ECO:0000313" key="1">
    <source>
        <dbReference type="EMBL" id="MPC57564.1"/>
    </source>
</evidence>
<comment type="caution">
    <text evidence="1">The sequence shown here is derived from an EMBL/GenBank/DDBJ whole genome shotgun (WGS) entry which is preliminary data.</text>
</comment>
<sequence length="72" mass="8347">MMEGITDQEAFLHLWQKRNLETENHDLPRRVDTMGFNLGQLNFLRTAVRAGHFRTSLCTSAPPYLVTTKRDV</sequence>
<proteinExistence type="predicted"/>
<organism evidence="1 2">
    <name type="scientific">Portunus trituberculatus</name>
    <name type="common">Swimming crab</name>
    <name type="synonym">Neptunus trituberculatus</name>
    <dbReference type="NCBI Taxonomy" id="210409"/>
    <lineage>
        <taxon>Eukaryota</taxon>
        <taxon>Metazoa</taxon>
        <taxon>Ecdysozoa</taxon>
        <taxon>Arthropoda</taxon>
        <taxon>Crustacea</taxon>
        <taxon>Multicrustacea</taxon>
        <taxon>Malacostraca</taxon>
        <taxon>Eumalacostraca</taxon>
        <taxon>Eucarida</taxon>
        <taxon>Decapoda</taxon>
        <taxon>Pleocyemata</taxon>
        <taxon>Brachyura</taxon>
        <taxon>Eubrachyura</taxon>
        <taxon>Portunoidea</taxon>
        <taxon>Portunidae</taxon>
        <taxon>Portuninae</taxon>
        <taxon>Portunus</taxon>
    </lineage>
</organism>
<reference evidence="1 2" key="1">
    <citation type="submission" date="2019-05" db="EMBL/GenBank/DDBJ databases">
        <title>Another draft genome of Portunus trituberculatus and its Hox gene families provides insights of decapod evolution.</title>
        <authorList>
            <person name="Jeong J.-H."/>
            <person name="Song I."/>
            <person name="Kim S."/>
            <person name="Choi T."/>
            <person name="Kim D."/>
            <person name="Ryu S."/>
            <person name="Kim W."/>
        </authorList>
    </citation>
    <scope>NUCLEOTIDE SEQUENCE [LARGE SCALE GENOMIC DNA]</scope>
    <source>
        <tissue evidence="1">Muscle</tissue>
    </source>
</reference>
<protein>
    <submittedName>
        <fullName evidence="1">Uncharacterized protein</fullName>
    </submittedName>
</protein>
<keyword evidence="2" id="KW-1185">Reference proteome</keyword>
<evidence type="ECO:0000313" key="2">
    <source>
        <dbReference type="Proteomes" id="UP000324222"/>
    </source>
</evidence>
<dbReference type="AlphaFoldDB" id="A0A5B7GM25"/>
<accession>A0A5B7GM25</accession>
<gene>
    <name evidence="1" type="ORF">E2C01_051547</name>
</gene>
<name>A0A5B7GM25_PORTR</name>